<dbReference type="GO" id="GO:0008053">
    <property type="term" value="P:mitochondrial fusion"/>
    <property type="evidence" value="ECO:0007669"/>
    <property type="project" value="InterPro"/>
</dbReference>
<evidence type="ECO:0000256" key="6">
    <source>
        <dbReference type="ARBA" id="ARBA00023128"/>
    </source>
</evidence>
<comment type="subcellular location">
    <subcellularLocation>
        <location evidence="1">Mitochondrion outer membrane</location>
    </subcellularLocation>
</comment>
<keyword evidence="9" id="KW-1185">Reference proteome</keyword>
<dbReference type="Pfam" id="PF10265">
    <property type="entry name" value="Miga"/>
    <property type="match status" value="1"/>
</dbReference>
<keyword evidence="6" id="KW-0496">Mitochondrion</keyword>
<dbReference type="InterPro" id="IPR019392">
    <property type="entry name" value="Miga"/>
</dbReference>
<evidence type="ECO:0000256" key="2">
    <source>
        <dbReference type="ARBA" id="ARBA00008969"/>
    </source>
</evidence>
<dbReference type="GeneTree" id="ENSGT00390000008565"/>
<sequence length="207" mass="22773">MRNCVAECGLLFRQVKSINSSCTCANSSTCWDTPGDEDVCNVVNIPVTTPQTLYLRGMELFEEALRRWEQALTFSGRPGEEEPDCSSFTLGVGESTAEESIEDLTSAEFVHKLERLLQRAYRLQEEFEGALGMSAPSSHSGSHDKTPVFCRDDLDDVSCLKDSISIASNDSFMSAAEVRQTPGITLPGSSSQSLFFSPLFLYIICLL</sequence>
<protein>
    <submittedName>
        <fullName evidence="8">Uncharacterized protein</fullName>
    </submittedName>
</protein>
<evidence type="ECO:0000256" key="4">
    <source>
        <dbReference type="ARBA" id="ARBA00022787"/>
    </source>
</evidence>
<reference evidence="8" key="3">
    <citation type="submission" date="2025-09" db="UniProtKB">
        <authorList>
            <consortium name="Ensembl"/>
        </authorList>
    </citation>
    <scope>IDENTIFICATION</scope>
</reference>
<dbReference type="Proteomes" id="UP000314982">
    <property type="component" value="Unassembled WGS sequence"/>
</dbReference>
<evidence type="ECO:0000256" key="5">
    <source>
        <dbReference type="ARBA" id="ARBA00022989"/>
    </source>
</evidence>
<comment type="similarity">
    <text evidence="2">Belongs to the mitoguardin family.</text>
</comment>
<dbReference type="PANTHER" id="PTHR21508">
    <property type="entry name" value="MITOGUARDIN"/>
    <property type="match status" value="1"/>
</dbReference>
<evidence type="ECO:0000313" key="9">
    <source>
        <dbReference type="Proteomes" id="UP000314982"/>
    </source>
</evidence>
<proteinExistence type="inferred from homology"/>
<dbReference type="Ensembl" id="ENSHHUT00000025157.1">
    <property type="protein sequence ID" value="ENSHHUP00000024247.1"/>
    <property type="gene ID" value="ENSHHUG00000015217.1"/>
</dbReference>
<name>A0A4W5LEI0_9TELE</name>
<accession>A0A4W5LEI0</accession>
<organism evidence="8 9">
    <name type="scientific">Hucho hucho</name>
    <name type="common">huchen</name>
    <dbReference type="NCBI Taxonomy" id="62062"/>
    <lineage>
        <taxon>Eukaryota</taxon>
        <taxon>Metazoa</taxon>
        <taxon>Chordata</taxon>
        <taxon>Craniata</taxon>
        <taxon>Vertebrata</taxon>
        <taxon>Euteleostomi</taxon>
        <taxon>Actinopterygii</taxon>
        <taxon>Neopterygii</taxon>
        <taxon>Teleostei</taxon>
        <taxon>Protacanthopterygii</taxon>
        <taxon>Salmoniformes</taxon>
        <taxon>Salmonidae</taxon>
        <taxon>Salmoninae</taxon>
        <taxon>Hucho</taxon>
    </lineage>
</organism>
<dbReference type="AlphaFoldDB" id="A0A4W5LEI0"/>
<evidence type="ECO:0000313" key="8">
    <source>
        <dbReference type="Ensembl" id="ENSHHUP00000024247.1"/>
    </source>
</evidence>
<keyword evidence="7" id="KW-0472">Membrane</keyword>
<keyword evidence="3" id="KW-0812">Transmembrane</keyword>
<evidence type="ECO:0000256" key="1">
    <source>
        <dbReference type="ARBA" id="ARBA00004294"/>
    </source>
</evidence>
<keyword evidence="5" id="KW-1133">Transmembrane helix</keyword>
<dbReference type="GO" id="GO:0005741">
    <property type="term" value="C:mitochondrial outer membrane"/>
    <property type="evidence" value="ECO:0007669"/>
    <property type="project" value="UniProtKB-SubCell"/>
</dbReference>
<keyword evidence="4" id="KW-1000">Mitochondrion outer membrane</keyword>
<reference evidence="9" key="1">
    <citation type="submission" date="2018-06" db="EMBL/GenBank/DDBJ databases">
        <title>Genome assembly of Danube salmon.</title>
        <authorList>
            <person name="Macqueen D.J."/>
            <person name="Gundappa M.K."/>
        </authorList>
    </citation>
    <scope>NUCLEOTIDE SEQUENCE [LARGE SCALE GENOMIC DNA]</scope>
</reference>
<evidence type="ECO:0000256" key="3">
    <source>
        <dbReference type="ARBA" id="ARBA00022692"/>
    </source>
</evidence>
<reference evidence="8" key="2">
    <citation type="submission" date="2025-08" db="UniProtKB">
        <authorList>
            <consortium name="Ensembl"/>
        </authorList>
    </citation>
    <scope>IDENTIFICATION</scope>
</reference>
<dbReference type="PANTHER" id="PTHR21508:SF3">
    <property type="entry name" value="MITOGUARDIN 1"/>
    <property type="match status" value="1"/>
</dbReference>
<evidence type="ECO:0000256" key="7">
    <source>
        <dbReference type="ARBA" id="ARBA00023136"/>
    </source>
</evidence>